<organism evidence="5 6">
    <name type="scientific">Arctia plantaginis</name>
    <name type="common">Wood tiger moth</name>
    <name type="synonym">Phalaena plantaginis</name>
    <dbReference type="NCBI Taxonomy" id="874455"/>
    <lineage>
        <taxon>Eukaryota</taxon>
        <taxon>Metazoa</taxon>
        <taxon>Ecdysozoa</taxon>
        <taxon>Arthropoda</taxon>
        <taxon>Hexapoda</taxon>
        <taxon>Insecta</taxon>
        <taxon>Pterygota</taxon>
        <taxon>Neoptera</taxon>
        <taxon>Endopterygota</taxon>
        <taxon>Lepidoptera</taxon>
        <taxon>Glossata</taxon>
        <taxon>Ditrysia</taxon>
        <taxon>Noctuoidea</taxon>
        <taxon>Erebidae</taxon>
        <taxon>Arctiinae</taxon>
        <taxon>Arctia</taxon>
    </lineage>
</organism>
<dbReference type="InterPro" id="IPR050328">
    <property type="entry name" value="Dev_Immune_Receptor"/>
</dbReference>
<keyword evidence="2" id="KW-0812">Transmembrane</keyword>
<dbReference type="GO" id="GO:0031012">
    <property type="term" value="C:extracellular matrix"/>
    <property type="evidence" value="ECO:0007669"/>
    <property type="project" value="TreeGrafter"/>
</dbReference>
<keyword evidence="6" id="KW-1185">Reference proteome</keyword>
<reference evidence="6 7" key="1">
    <citation type="submission" date="2020-04" db="EMBL/GenBank/DDBJ databases">
        <authorList>
            <person name="Wallbank WR R."/>
            <person name="Pardo Diaz C."/>
            <person name="Kozak K."/>
            <person name="Martin S."/>
            <person name="Jiggins C."/>
            <person name="Moest M."/>
            <person name="Warren A I."/>
            <person name="Byers J.R.P. K."/>
            <person name="Montejo-Kovacevich G."/>
            <person name="Yen C E."/>
        </authorList>
    </citation>
    <scope>NUCLEOTIDE SEQUENCE [LARGE SCALE GENOMIC DNA]</scope>
</reference>
<feature type="transmembrane region" description="Helical" evidence="2">
    <location>
        <begin position="435"/>
        <end position="456"/>
    </location>
</feature>
<accession>A0A8S1BNI8</accession>
<sequence length="475" mass="54289">MKTKALLQVVMLYSAVKAVTPGFQYTSKNSSDAIGNQPCSLGDYISKARCQQSEFELICTAGFTAYWIRGMKREITHLRLVDWPGDCFNIGHLEFHYPELLILEFINSTSLRYFKGHFSALNKIQKLTVHGMPHLWEIPAEVVSEMGELREINLKGNMLRHMKARLLAGPRRLERVYLKGNNWDCNDGGLDWLAMEPENGTLKRKIADYYDLVCQQQLYKGKPLHIVMDIIKTIRRTCPDPCSCTMTHIVSDTAGAVIPLITVNCAYKKLESPPASLPPGTTTLRLEGNKLKSIAVIMQNIISNPQYKKLVDLYLDNNSISAVKELEGTEWFTTFRVLSLRGNLLKQIQIFAFDKAFQANNNLMHVFLGDNPWRCDCLYIPRFQNFLLKYKRVLRDQNDIRCSKTNDRKTSLVQINKIPLGNICSSDDVELPISYINIINLVLLALILIIVARFLYDRHNFIRTGKLPWLSSILP</sequence>
<dbReference type="Proteomes" id="UP000494106">
    <property type="component" value="Unassembled WGS sequence"/>
</dbReference>
<dbReference type="InterPro" id="IPR032675">
    <property type="entry name" value="LRR_dom_sf"/>
</dbReference>
<feature type="signal peptide" evidence="3">
    <location>
        <begin position="1"/>
        <end position="18"/>
    </location>
</feature>
<gene>
    <name evidence="4" type="ORF">APLA_LOCUS1020</name>
    <name evidence="5" type="ORF">APLA_LOCUS17827</name>
</gene>
<dbReference type="SUPFAM" id="SSF52047">
    <property type="entry name" value="RNI-like"/>
    <property type="match status" value="1"/>
</dbReference>
<name>A0A8S1BNI8_ARCPL</name>
<feature type="chain" id="PRO_5036273228" description="Protein singed wings 2" evidence="3">
    <location>
        <begin position="19"/>
        <end position="475"/>
    </location>
</feature>
<evidence type="ECO:0000256" key="1">
    <source>
        <dbReference type="ARBA" id="ARBA00022729"/>
    </source>
</evidence>
<dbReference type="Gene3D" id="3.80.10.10">
    <property type="entry name" value="Ribonuclease Inhibitor"/>
    <property type="match status" value="2"/>
</dbReference>
<evidence type="ECO:0000313" key="5">
    <source>
        <dbReference type="EMBL" id="CAB3261374.1"/>
    </source>
</evidence>
<keyword evidence="2" id="KW-0472">Membrane</keyword>
<keyword evidence="1 3" id="KW-0732">Signal</keyword>
<dbReference type="GO" id="GO:0005615">
    <property type="term" value="C:extracellular space"/>
    <property type="evidence" value="ECO:0007669"/>
    <property type="project" value="TreeGrafter"/>
</dbReference>
<evidence type="ECO:0000313" key="7">
    <source>
        <dbReference type="Proteomes" id="UP000494256"/>
    </source>
</evidence>
<evidence type="ECO:0000256" key="3">
    <source>
        <dbReference type="SAM" id="SignalP"/>
    </source>
</evidence>
<proteinExistence type="predicted"/>
<evidence type="ECO:0008006" key="8">
    <source>
        <dbReference type="Google" id="ProtNLM"/>
    </source>
</evidence>
<dbReference type="OrthoDB" id="6343311at2759"/>
<keyword evidence="2" id="KW-1133">Transmembrane helix</keyword>
<dbReference type="Proteomes" id="UP000494256">
    <property type="component" value="Unassembled WGS sequence"/>
</dbReference>
<dbReference type="EMBL" id="CADEBC010000858">
    <property type="protein sequence ID" value="CAB3261374.1"/>
    <property type="molecule type" value="Genomic_DNA"/>
</dbReference>
<dbReference type="PANTHER" id="PTHR24373">
    <property type="entry name" value="SLIT RELATED LEUCINE-RICH REPEAT NEURONAL PROTEIN"/>
    <property type="match status" value="1"/>
</dbReference>
<evidence type="ECO:0000256" key="2">
    <source>
        <dbReference type="SAM" id="Phobius"/>
    </source>
</evidence>
<evidence type="ECO:0000313" key="6">
    <source>
        <dbReference type="Proteomes" id="UP000494106"/>
    </source>
</evidence>
<protein>
    <recommendedName>
        <fullName evidence="8">Protein singed wings 2</fullName>
    </recommendedName>
</protein>
<comment type="caution">
    <text evidence="5">The sequence shown here is derived from an EMBL/GenBank/DDBJ whole genome shotgun (WGS) entry which is preliminary data.</text>
</comment>
<evidence type="ECO:0000313" key="4">
    <source>
        <dbReference type="EMBL" id="CAB3221854.1"/>
    </source>
</evidence>
<dbReference type="PANTHER" id="PTHR24373:SF370">
    <property type="entry name" value="FISH-LIPS, ISOFORM E"/>
    <property type="match status" value="1"/>
</dbReference>
<dbReference type="AlphaFoldDB" id="A0A8S1BNI8"/>
<dbReference type="EMBL" id="CADEBD010000051">
    <property type="protein sequence ID" value="CAB3221854.1"/>
    <property type="molecule type" value="Genomic_DNA"/>
</dbReference>